<dbReference type="Pfam" id="PF00005">
    <property type="entry name" value="ABC_tran"/>
    <property type="match status" value="1"/>
</dbReference>
<evidence type="ECO:0000313" key="5">
    <source>
        <dbReference type="EMBL" id="CAA6815272.1"/>
    </source>
</evidence>
<keyword evidence="3" id="KW-0067">ATP-binding</keyword>
<evidence type="ECO:0000256" key="1">
    <source>
        <dbReference type="ARBA" id="ARBA00022448"/>
    </source>
</evidence>
<dbReference type="InterPro" id="IPR027417">
    <property type="entry name" value="P-loop_NTPase"/>
</dbReference>
<evidence type="ECO:0000256" key="2">
    <source>
        <dbReference type="ARBA" id="ARBA00022741"/>
    </source>
</evidence>
<dbReference type="PROSITE" id="PS00211">
    <property type="entry name" value="ABC_TRANSPORTER_1"/>
    <property type="match status" value="1"/>
</dbReference>
<keyword evidence="2" id="KW-0547">Nucleotide-binding</keyword>
<evidence type="ECO:0000259" key="4">
    <source>
        <dbReference type="PROSITE" id="PS50893"/>
    </source>
</evidence>
<sequence length="311" mass="35023">MSKALSISGLHKTYGNGVQAVKGIDLDIEEGDFFALLGANGAGKSTTINIICSLTNKSEGEIKIFDHDLVSDMELAKAKIGLVPQEFNFNIFEPIREIIINQGGYYGIPRDVCTERANDLLKALGLWDKRHEQARNLSGGMKRRLMIARALVHNPRLLILDEPTAGVDIEIRRSMWEFIKKINAAGTTIILTTHYLEEAEKLCRNIAIIDKGEIIEHTSMKELLSRLDTETIVMNTKDPVKKLPVSEDFVVSKVDETTLEVTMHQSRSLNVIFHHFSKHNIRVSSIQNRSNRLEQLFMKLVDNNKNKGDTT</sequence>
<feature type="domain" description="ABC transporter" evidence="4">
    <location>
        <begin position="5"/>
        <end position="236"/>
    </location>
</feature>
<evidence type="ECO:0000256" key="3">
    <source>
        <dbReference type="ARBA" id="ARBA00022840"/>
    </source>
</evidence>
<dbReference type="PANTHER" id="PTHR42711">
    <property type="entry name" value="ABC TRANSPORTER ATP-BINDING PROTEIN"/>
    <property type="match status" value="1"/>
</dbReference>
<dbReference type="SUPFAM" id="SSF52540">
    <property type="entry name" value="P-loop containing nucleoside triphosphate hydrolases"/>
    <property type="match status" value="1"/>
</dbReference>
<dbReference type="AlphaFoldDB" id="A0A6S6TIE9"/>
<dbReference type="SMART" id="SM00382">
    <property type="entry name" value="AAA"/>
    <property type="match status" value="1"/>
</dbReference>
<dbReference type="InterPro" id="IPR003439">
    <property type="entry name" value="ABC_transporter-like_ATP-bd"/>
</dbReference>
<name>A0A6S6TIE9_9GAMM</name>
<keyword evidence="1" id="KW-0813">Transport</keyword>
<protein>
    <submittedName>
        <fullName evidence="5">ABC transporter</fullName>
    </submittedName>
</protein>
<reference evidence="5" key="1">
    <citation type="submission" date="2020-01" db="EMBL/GenBank/DDBJ databases">
        <authorList>
            <person name="Meier V. D."/>
            <person name="Meier V D."/>
        </authorList>
    </citation>
    <scope>NUCLEOTIDE SEQUENCE</scope>
    <source>
        <strain evidence="5">HLG_WM_MAG_07</strain>
    </source>
</reference>
<gene>
    <name evidence="5" type="ORF">HELGO_WM4424</name>
</gene>
<dbReference type="GO" id="GO:0016887">
    <property type="term" value="F:ATP hydrolysis activity"/>
    <property type="evidence" value="ECO:0007669"/>
    <property type="project" value="InterPro"/>
</dbReference>
<dbReference type="PANTHER" id="PTHR42711:SF15">
    <property type="entry name" value="ABC-TYPE MULTIDRUG TRANSPORT SYSTEM, ATPASE COMPONENT"/>
    <property type="match status" value="1"/>
</dbReference>
<accession>A0A6S6TIE9</accession>
<dbReference type="GO" id="GO:0005524">
    <property type="term" value="F:ATP binding"/>
    <property type="evidence" value="ECO:0007669"/>
    <property type="project" value="UniProtKB-KW"/>
</dbReference>
<organism evidence="5">
    <name type="scientific">uncultured Thiotrichaceae bacterium</name>
    <dbReference type="NCBI Taxonomy" id="298394"/>
    <lineage>
        <taxon>Bacteria</taxon>
        <taxon>Pseudomonadati</taxon>
        <taxon>Pseudomonadota</taxon>
        <taxon>Gammaproteobacteria</taxon>
        <taxon>Thiotrichales</taxon>
        <taxon>Thiotrichaceae</taxon>
        <taxon>environmental samples</taxon>
    </lineage>
</organism>
<dbReference type="Gene3D" id="3.40.50.300">
    <property type="entry name" value="P-loop containing nucleotide triphosphate hydrolases"/>
    <property type="match status" value="1"/>
</dbReference>
<dbReference type="InterPro" id="IPR017871">
    <property type="entry name" value="ABC_transporter-like_CS"/>
</dbReference>
<proteinExistence type="predicted"/>
<dbReference type="PROSITE" id="PS50893">
    <property type="entry name" value="ABC_TRANSPORTER_2"/>
    <property type="match status" value="1"/>
</dbReference>
<dbReference type="InterPro" id="IPR003593">
    <property type="entry name" value="AAA+_ATPase"/>
</dbReference>
<dbReference type="EMBL" id="CACVAY010000071">
    <property type="protein sequence ID" value="CAA6815272.1"/>
    <property type="molecule type" value="Genomic_DNA"/>
</dbReference>
<dbReference type="InterPro" id="IPR050763">
    <property type="entry name" value="ABC_transporter_ATP-binding"/>
</dbReference>